<dbReference type="InterPro" id="IPR036771">
    <property type="entry name" value="ATPsynth_dsu/esu_N"/>
</dbReference>
<evidence type="ECO:0000256" key="2">
    <source>
        <dbReference type="ARBA" id="ARBA00005712"/>
    </source>
</evidence>
<dbReference type="OrthoDB" id="9791445at2"/>
<dbReference type="Gene3D" id="2.60.15.10">
    <property type="entry name" value="F0F1 ATP synthase delta/epsilon subunit, N-terminal"/>
    <property type="match status" value="1"/>
</dbReference>
<dbReference type="GO" id="GO:0046933">
    <property type="term" value="F:proton-transporting ATP synthase activity, rotational mechanism"/>
    <property type="evidence" value="ECO:0007669"/>
    <property type="project" value="UniProtKB-UniRule"/>
</dbReference>
<comment type="function">
    <text evidence="8">Produces ATP from ADP in the presence of a proton gradient across the membrane.</text>
</comment>
<proteinExistence type="inferred from homology"/>
<keyword evidence="7 8" id="KW-0066">ATP synthesis</keyword>
<dbReference type="PANTHER" id="PTHR13822">
    <property type="entry name" value="ATP SYNTHASE DELTA/EPSILON CHAIN"/>
    <property type="match status" value="1"/>
</dbReference>
<evidence type="ECO:0000256" key="5">
    <source>
        <dbReference type="ARBA" id="ARBA00023136"/>
    </source>
</evidence>
<name>A0A1H6FKE2_THEAL</name>
<dbReference type="Pfam" id="PF02823">
    <property type="entry name" value="ATP-synt_DE_N"/>
    <property type="match status" value="1"/>
</dbReference>
<evidence type="ECO:0000256" key="8">
    <source>
        <dbReference type="HAMAP-Rule" id="MF_00530"/>
    </source>
</evidence>
<dbReference type="GO" id="GO:0012505">
    <property type="term" value="C:endomembrane system"/>
    <property type="evidence" value="ECO:0007669"/>
    <property type="project" value="UniProtKB-SubCell"/>
</dbReference>
<dbReference type="GO" id="GO:0005886">
    <property type="term" value="C:plasma membrane"/>
    <property type="evidence" value="ECO:0007669"/>
    <property type="project" value="UniProtKB-SubCell"/>
</dbReference>
<dbReference type="PANTHER" id="PTHR13822:SF10">
    <property type="entry name" value="ATP SYNTHASE EPSILON CHAIN, CHLOROPLASTIC"/>
    <property type="match status" value="1"/>
</dbReference>
<dbReference type="HAMAP" id="MF_00530">
    <property type="entry name" value="ATP_synth_epsil_bac"/>
    <property type="match status" value="1"/>
</dbReference>
<evidence type="ECO:0000313" key="11">
    <source>
        <dbReference type="EMBL" id="SEH10313.1"/>
    </source>
</evidence>
<evidence type="ECO:0000313" key="12">
    <source>
        <dbReference type="Proteomes" id="UP000222056"/>
    </source>
</evidence>
<dbReference type="STRING" id="29539.SAMN02745716_0162"/>
<evidence type="ECO:0000259" key="10">
    <source>
        <dbReference type="Pfam" id="PF02823"/>
    </source>
</evidence>
<accession>A0A1H6FKE2</accession>
<keyword evidence="6 8" id="KW-0139">CF(1)</keyword>
<comment type="subcellular location">
    <subcellularLocation>
        <location evidence="8">Cell membrane</location>
        <topology evidence="8">Peripheral membrane protein</topology>
    </subcellularLocation>
    <subcellularLocation>
        <location evidence="1">Endomembrane system</location>
        <topology evidence="1">Peripheral membrane protein</topology>
    </subcellularLocation>
</comment>
<comment type="similarity">
    <text evidence="2 8 9">Belongs to the ATPase epsilon chain family.</text>
</comment>
<dbReference type="RefSeq" id="WP_093115350.1">
    <property type="nucleotide sequence ID" value="NZ_FNWJ01000001.1"/>
</dbReference>
<dbReference type="InterPro" id="IPR020546">
    <property type="entry name" value="ATP_synth_F1_dsu/esu_N"/>
</dbReference>
<dbReference type="InterPro" id="IPR001469">
    <property type="entry name" value="ATP_synth_F1_dsu/esu"/>
</dbReference>
<protein>
    <recommendedName>
        <fullName evidence="8">ATP synthase epsilon chain</fullName>
    </recommendedName>
    <alternativeName>
        <fullName evidence="8">ATP synthase F1 sector epsilon subunit</fullName>
    </alternativeName>
    <alternativeName>
        <fullName evidence="8">F-ATPase epsilon subunit</fullName>
    </alternativeName>
</protein>
<dbReference type="NCBIfam" id="TIGR01216">
    <property type="entry name" value="ATP_synt_epsi"/>
    <property type="match status" value="1"/>
</dbReference>
<evidence type="ECO:0000256" key="3">
    <source>
        <dbReference type="ARBA" id="ARBA00022448"/>
    </source>
</evidence>
<dbReference type="AlphaFoldDB" id="A0A1H6FKE2"/>
<dbReference type="CDD" id="cd12152">
    <property type="entry name" value="F1-ATPase_delta"/>
    <property type="match status" value="1"/>
</dbReference>
<dbReference type="SUPFAM" id="SSF51344">
    <property type="entry name" value="Epsilon subunit of F1F0-ATP synthase N-terminal domain"/>
    <property type="match status" value="1"/>
</dbReference>
<keyword evidence="12" id="KW-1185">Reference proteome</keyword>
<dbReference type="GO" id="GO:0005524">
    <property type="term" value="F:ATP binding"/>
    <property type="evidence" value="ECO:0007669"/>
    <property type="project" value="UniProtKB-UniRule"/>
</dbReference>
<keyword evidence="4 8" id="KW-0406">Ion transport</keyword>
<evidence type="ECO:0000256" key="9">
    <source>
        <dbReference type="RuleBase" id="RU003656"/>
    </source>
</evidence>
<organism evidence="11 12">
    <name type="scientific">Thermoleophilum album</name>
    <dbReference type="NCBI Taxonomy" id="29539"/>
    <lineage>
        <taxon>Bacteria</taxon>
        <taxon>Bacillati</taxon>
        <taxon>Actinomycetota</taxon>
        <taxon>Thermoleophilia</taxon>
        <taxon>Thermoleophilales</taxon>
        <taxon>Thermoleophilaceae</taxon>
        <taxon>Thermoleophilum</taxon>
    </lineage>
</organism>
<keyword evidence="3 8" id="KW-0813">Transport</keyword>
<evidence type="ECO:0000256" key="7">
    <source>
        <dbReference type="ARBA" id="ARBA00023310"/>
    </source>
</evidence>
<keyword evidence="8" id="KW-0375">Hydrogen ion transport</keyword>
<evidence type="ECO:0000256" key="6">
    <source>
        <dbReference type="ARBA" id="ARBA00023196"/>
    </source>
</evidence>
<dbReference type="Proteomes" id="UP000222056">
    <property type="component" value="Unassembled WGS sequence"/>
</dbReference>
<keyword evidence="5 8" id="KW-0472">Membrane</keyword>
<evidence type="ECO:0000256" key="4">
    <source>
        <dbReference type="ARBA" id="ARBA00023065"/>
    </source>
</evidence>
<reference evidence="12" key="1">
    <citation type="submission" date="2016-10" db="EMBL/GenBank/DDBJ databases">
        <authorList>
            <person name="Varghese N."/>
            <person name="Submissions S."/>
        </authorList>
    </citation>
    <scope>NUCLEOTIDE SEQUENCE [LARGE SCALE GENOMIC DNA]</scope>
    <source>
        <strain evidence="12">ATCC 35263</strain>
    </source>
</reference>
<gene>
    <name evidence="8" type="primary">atpC</name>
    <name evidence="11" type="ORF">SAMN02745716_0162</name>
</gene>
<keyword evidence="8" id="KW-1003">Cell membrane</keyword>
<dbReference type="EMBL" id="FNWJ01000001">
    <property type="protein sequence ID" value="SEH10313.1"/>
    <property type="molecule type" value="Genomic_DNA"/>
</dbReference>
<feature type="domain" description="ATP synthase F1 complex delta/epsilon subunit N-terminal" evidence="10">
    <location>
        <begin position="9"/>
        <end position="85"/>
    </location>
</feature>
<evidence type="ECO:0000256" key="1">
    <source>
        <dbReference type="ARBA" id="ARBA00004184"/>
    </source>
</evidence>
<comment type="subunit">
    <text evidence="8 9">F-type ATPases have 2 components, CF(1) - the catalytic core - and CF(0) - the membrane proton channel. CF(1) has five subunits: alpha(3), beta(3), gamma(1), delta(1), epsilon(1). CF(0) has three main subunits: a, b and c.</text>
</comment>
<dbReference type="GO" id="GO:0045259">
    <property type="term" value="C:proton-transporting ATP synthase complex"/>
    <property type="evidence" value="ECO:0007669"/>
    <property type="project" value="UniProtKB-KW"/>
</dbReference>
<sequence>MAHRKFPARVLTPEGEKFAGDVEMVSTRTASGVVGILARHQPLLAILEPTELRLYRSENEIERFAQAEGYLQVADGEALILVEEAHRPDELDRATLEGRLREARARLERAEPGSEEHARARRAVERLEVFLEVAKEA</sequence>